<evidence type="ECO:0000256" key="8">
    <source>
        <dbReference type="ARBA" id="ARBA00023077"/>
    </source>
</evidence>
<evidence type="ECO:0000256" key="4">
    <source>
        <dbReference type="ARBA" id="ARBA00022496"/>
    </source>
</evidence>
<dbReference type="AlphaFoldDB" id="A0A1I6KJU6"/>
<accession>A0A1I6KJU6</accession>
<evidence type="ECO:0000256" key="5">
    <source>
        <dbReference type="ARBA" id="ARBA00022692"/>
    </source>
</evidence>
<keyword evidence="13" id="KW-0732">Signal</keyword>
<evidence type="ECO:0000256" key="1">
    <source>
        <dbReference type="ARBA" id="ARBA00004571"/>
    </source>
</evidence>
<dbReference type="PROSITE" id="PS52016">
    <property type="entry name" value="TONB_DEPENDENT_REC_3"/>
    <property type="match status" value="1"/>
</dbReference>
<dbReference type="InterPro" id="IPR000531">
    <property type="entry name" value="Beta-barrel_TonB"/>
</dbReference>
<keyword evidence="6" id="KW-0408">Iron</keyword>
<evidence type="ECO:0000313" key="16">
    <source>
        <dbReference type="EMBL" id="SFR91491.1"/>
    </source>
</evidence>
<reference evidence="16 17" key="1">
    <citation type="submission" date="2016-10" db="EMBL/GenBank/DDBJ databases">
        <authorList>
            <person name="de Groot N.N."/>
        </authorList>
    </citation>
    <scope>NUCLEOTIDE SEQUENCE [LARGE SCALE GENOMIC DNA]</scope>
    <source>
        <strain evidence="16 17">S5-249</strain>
    </source>
</reference>
<evidence type="ECO:0000259" key="15">
    <source>
        <dbReference type="Pfam" id="PF07715"/>
    </source>
</evidence>
<dbReference type="Gene3D" id="2.40.170.20">
    <property type="entry name" value="TonB-dependent receptor, beta-barrel domain"/>
    <property type="match status" value="1"/>
</dbReference>
<proteinExistence type="inferred from homology"/>
<comment type="subcellular location">
    <subcellularLocation>
        <location evidence="1 11">Cell outer membrane</location>
        <topology evidence="1 11">Multi-pass membrane protein</topology>
    </subcellularLocation>
</comment>
<evidence type="ECO:0000256" key="3">
    <source>
        <dbReference type="ARBA" id="ARBA00022452"/>
    </source>
</evidence>
<evidence type="ECO:0000256" key="9">
    <source>
        <dbReference type="ARBA" id="ARBA00023136"/>
    </source>
</evidence>
<dbReference type="InterPro" id="IPR036942">
    <property type="entry name" value="Beta-barrel_TonB_sf"/>
</dbReference>
<feature type="chain" id="PRO_5011510753" evidence="13">
    <location>
        <begin position="23"/>
        <end position="766"/>
    </location>
</feature>
<dbReference type="InterPro" id="IPR012910">
    <property type="entry name" value="Plug_dom"/>
</dbReference>
<protein>
    <submittedName>
        <fullName evidence="16">Iron complex outermembrane recepter protein</fullName>
    </submittedName>
</protein>
<name>A0A1I6KJU6_9SPHN</name>
<feature type="domain" description="TonB-dependent receptor-like beta-barrel" evidence="14">
    <location>
        <begin position="295"/>
        <end position="730"/>
    </location>
</feature>
<organism evidence="16 17">
    <name type="scientific">Sphingomonas jatrophae</name>
    <dbReference type="NCBI Taxonomy" id="1166337"/>
    <lineage>
        <taxon>Bacteria</taxon>
        <taxon>Pseudomonadati</taxon>
        <taxon>Pseudomonadota</taxon>
        <taxon>Alphaproteobacteria</taxon>
        <taxon>Sphingomonadales</taxon>
        <taxon>Sphingomonadaceae</taxon>
        <taxon>Sphingomonas</taxon>
    </lineage>
</organism>
<dbReference type="Pfam" id="PF07715">
    <property type="entry name" value="Plug"/>
    <property type="match status" value="1"/>
</dbReference>
<gene>
    <name evidence="16" type="ORF">SAMN05192580_1817</name>
</gene>
<evidence type="ECO:0000256" key="7">
    <source>
        <dbReference type="ARBA" id="ARBA00023065"/>
    </source>
</evidence>
<dbReference type="GO" id="GO:0006826">
    <property type="term" value="P:iron ion transport"/>
    <property type="evidence" value="ECO:0007669"/>
    <property type="project" value="UniProtKB-KW"/>
</dbReference>
<keyword evidence="5 11" id="KW-0812">Transmembrane</keyword>
<evidence type="ECO:0000256" key="6">
    <source>
        <dbReference type="ARBA" id="ARBA00023004"/>
    </source>
</evidence>
<evidence type="ECO:0000256" key="12">
    <source>
        <dbReference type="RuleBase" id="RU003357"/>
    </source>
</evidence>
<dbReference type="GO" id="GO:0009279">
    <property type="term" value="C:cell outer membrane"/>
    <property type="evidence" value="ECO:0007669"/>
    <property type="project" value="UniProtKB-SubCell"/>
</dbReference>
<dbReference type="Proteomes" id="UP000198824">
    <property type="component" value="Unassembled WGS sequence"/>
</dbReference>
<keyword evidence="9 11" id="KW-0472">Membrane</keyword>
<dbReference type="OrthoDB" id="9760333at2"/>
<dbReference type="STRING" id="1166337.SAMN05192580_1817"/>
<keyword evidence="4" id="KW-0410">Iron transport</keyword>
<dbReference type="PANTHER" id="PTHR32552">
    <property type="entry name" value="FERRICHROME IRON RECEPTOR-RELATED"/>
    <property type="match status" value="1"/>
</dbReference>
<evidence type="ECO:0000256" key="10">
    <source>
        <dbReference type="ARBA" id="ARBA00023237"/>
    </source>
</evidence>
<keyword evidence="10 11" id="KW-0998">Cell outer membrane</keyword>
<evidence type="ECO:0000259" key="14">
    <source>
        <dbReference type="Pfam" id="PF00593"/>
    </source>
</evidence>
<evidence type="ECO:0000313" key="17">
    <source>
        <dbReference type="Proteomes" id="UP000198824"/>
    </source>
</evidence>
<comment type="similarity">
    <text evidence="11 12">Belongs to the TonB-dependent receptor family.</text>
</comment>
<dbReference type="SUPFAM" id="SSF56935">
    <property type="entry name" value="Porins"/>
    <property type="match status" value="1"/>
</dbReference>
<keyword evidence="7" id="KW-0406">Ion transport</keyword>
<dbReference type="RefSeq" id="WP_093313425.1">
    <property type="nucleotide sequence ID" value="NZ_FOZG01000001.1"/>
</dbReference>
<evidence type="ECO:0000256" key="2">
    <source>
        <dbReference type="ARBA" id="ARBA00022448"/>
    </source>
</evidence>
<evidence type="ECO:0000256" key="11">
    <source>
        <dbReference type="PROSITE-ProRule" id="PRU01360"/>
    </source>
</evidence>
<evidence type="ECO:0000256" key="13">
    <source>
        <dbReference type="SAM" id="SignalP"/>
    </source>
</evidence>
<keyword evidence="2 11" id="KW-0813">Transport</keyword>
<feature type="domain" description="TonB-dependent receptor plug" evidence="15">
    <location>
        <begin position="55"/>
        <end position="164"/>
    </location>
</feature>
<feature type="signal peptide" evidence="13">
    <location>
        <begin position="1"/>
        <end position="22"/>
    </location>
</feature>
<dbReference type="Pfam" id="PF00593">
    <property type="entry name" value="TonB_dep_Rec_b-barrel"/>
    <property type="match status" value="1"/>
</dbReference>
<keyword evidence="17" id="KW-1185">Reference proteome</keyword>
<sequence>MVKWIGLLAGTAACALGTAAGAQQVTAAATAAPQPADNGGLEEIVVTAEKREGSLQRTPLAISAVSSDLIQSRNITSAAQLGAIAPNITTTLGPNSSTHLIVHIRGIGESEPILTSDPPVSIYVDGIVVGRSTGAVFDIVDLERIEVLRGPQGTLYGRNTTGGAVNFITRKPGDEFGVRVMAGYGNYDSLQGRISVDTGSIGGTGLKATLAYMHKQRDGYVDSVLQKDSKDPGAFNNEAARVALAYDDGGPFRANYAFDWFQSKAVAPASQLAAVGPNQLAYFSRSAALGGTALIGPSQTRLDTIRSEGTFTFDKTTSHSLTLEADLTDDITLRSLTGFRRWRGDTANTDIDGNAGLRGLVVSPPPVGVRDVGLFGADKFNRQRQFTQELNLIGTAGPVDYVLGGFYFRERAREDNPQYYTFVVVNPLLPGGLGGANLTNRLIYRTRNVSKAAFGQLTWHITDSLTAIGGLRYTEDEKRLVQASPANLVRTLNRNFDKLNYAATLQYQINPETMVYGRVATGYKAGGFNARSVNNGYDPESVTNYEVGAKTSLFDRRLRLNATLFYAKLDDKQLNQFLANTGGAASVTVNAGSAEFKGIELEVEALPIDALRLNASFGYTDRNFKTFNVVDPATNLLTDVSDEARFSYSASTTFTGGAQYTVGEVFGGQLSARLDYTYRSKLYFNVVPRFAPFDEAIRAKGVGLLDGRLALGKLDFMGNRGEIALWAKNLTKEKYRISGIDFGSLGFATNTYGTPRTYGAEIRMEF</sequence>
<dbReference type="InterPro" id="IPR039426">
    <property type="entry name" value="TonB-dep_rcpt-like"/>
</dbReference>
<dbReference type="EMBL" id="FOZG01000001">
    <property type="protein sequence ID" value="SFR91491.1"/>
    <property type="molecule type" value="Genomic_DNA"/>
</dbReference>
<keyword evidence="3 11" id="KW-1134">Transmembrane beta strand</keyword>
<keyword evidence="8 12" id="KW-0798">TonB box</keyword>
<dbReference type="PANTHER" id="PTHR32552:SF81">
    <property type="entry name" value="TONB-DEPENDENT OUTER MEMBRANE RECEPTOR"/>
    <property type="match status" value="1"/>
</dbReference>